<dbReference type="InterPro" id="IPR018170">
    <property type="entry name" value="Aldo/ket_reductase_CS"/>
</dbReference>
<dbReference type="PROSITE" id="PS00062">
    <property type="entry name" value="ALDOKETO_REDUCTASE_2"/>
    <property type="match status" value="1"/>
</dbReference>
<evidence type="ECO:0000256" key="1">
    <source>
        <dbReference type="ARBA" id="ARBA00023002"/>
    </source>
</evidence>
<dbReference type="AlphaFoldDB" id="A0A7Y9E0L8"/>
<dbReference type="PANTHER" id="PTHR43364:SF4">
    <property type="entry name" value="NAD(P)-LINKED OXIDOREDUCTASE SUPERFAMILY PROTEIN"/>
    <property type="match status" value="1"/>
</dbReference>
<dbReference type="FunFam" id="3.20.20.100:FF:000004">
    <property type="entry name" value="Oxidoreductase, aldo/keto reductase"/>
    <property type="match status" value="1"/>
</dbReference>
<evidence type="ECO:0000313" key="3">
    <source>
        <dbReference type="EMBL" id="NYD38877.1"/>
    </source>
</evidence>
<gene>
    <name evidence="3" type="ORF">BJ983_004979</name>
</gene>
<dbReference type="PANTHER" id="PTHR43364">
    <property type="entry name" value="NADH-SPECIFIC METHYLGLYOXAL REDUCTASE-RELATED"/>
    <property type="match status" value="1"/>
</dbReference>
<dbReference type="EMBL" id="JACCBN010000001">
    <property type="protein sequence ID" value="NYD38877.1"/>
    <property type="molecule type" value="Genomic_DNA"/>
</dbReference>
<dbReference type="Gene3D" id="3.20.20.100">
    <property type="entry name" value="NADP-dependent oxidoreductase domain"/>
    <property type="match status" value="1"/>
</dbReference>
<keyword evidence="4" id="KW-1185">Reference proteome</keyword>
<dbReference type="InterPro" id="IPR050523">
    <property type="entry name" value="AKR_Detox_Biosynth"/>
</dbReference>
<dbReference type="RefSeq" id="WP_179796262.1">
    <property type="nucleotide sequence ID" value="NZ_BAABHP010000019.1"/>
</dbReference>
<dbReference type="PRINTS" id="PR00069">
    <property type="entry name" value="ALDKETRDTASE"/>
</dbReference>
<dbReference type="InterPro" id="IPR023210">
    <property type="entry name" value="NADP_OxRdtase_dom"/>
</dbReference>
<dbReference type="InterPro" id="IPR020471">
    <property type="entry name" value="AKR"/>
</dbReference>
<reference evidence="3 4" key="1">
    <citation type="submission" date="2020-07" db="EMBL/GenBank/DDBJ databases">
        <title>Sequencing the genomes of 1000 actinobacteria strains.</title>
        <authorList>
            <person name="Klenk H.-P."/>
        </authorList>
    </citation>
    <scope>NUCLEOTIDE SEQUENCE [LARGE SCALE GENOMIC DNA]</scope>
    <source>
        <strain evidence="3 4">DSM 45772</strain>
    </source>
</reference>
<keyword evidence="1" id="KW-0560">Oxidoreductase</keyword>
<comment type="caution">
    <text evidence="3">The sequence shown here is derived from an EMBL/GenBank/DDBJ whole genome shotgun (WGS) entry which is preliminary data.</text>
</comment>
<accession>A0A7Y9E0L8</accession>
<dbReference type="Proteomes" id="UP000535890">
    <property type="component" value="Unassembled WGS sequence"/>
</dbReference>
<dbReference type="Pfam" id="PF00248">
    <property type="entry name" value="Aldo_ket_red"/>
    <property type="match status" value="1"/>
</dbReference>
<proteinExistence type="predicted"/>
<dbReference type="SUPFAM" id="SSF51430">
    <property type="entry name" value="NAD(P)-linked oxidoreductase"/>
    <property type="match status" value="1"/>
</dbReference>
<feature type="domain" description="NADP-dependent oxidoreductase" evidence="2">
    <location>
        <begin position="15"/>
        <end position="308"/>
    </location>
</feature>
<organism evidence="3 4">
    <name type="scientific">Actinomycetospora corticicola</name>
    <dbReference type="NCBI Taxonomy" id="663602"/>
    <lineage>
        <taxon>Bacteria</taxon>
        <taxon>Bacillati</taxon>
        <taxon>Actinomycetota</taxon>
        <taxon>Actinomycetes</taxon>
        <taxon>Pseudonocardiales</taxon>
        <taxon>Pseudonocardiaceae</taxon>
        <taxon>Actinomycetospora</taxon>
    </lineage>
</organism>
<evidence type="ECO:0000313" key="4">
    <source>
        <dbReference type="Proteomes" id="UP000535890"/>
    </source>
</evidence>
<name>A0A7Y9E0L8_9PSEU</name>
<dbReference type="CDD" id="cd19084">
    <property type="entry name" value="AKR_AKR11B1-like"/>
    <property type="match status" value="1"/>
</dbReference>
<sequence length="324" mass="35719">MKTTRLGKTELEVSRIAFGTWQVSGEWGSYDADQAQRAIRHALDLGVNFFDTAQAYGFGESEEVLANALRSELDSNRDSVVIATKGGINPGTDRPRDSSREYLRSGVESSLKAMKIDHIDLYQIHWPDTDTPFEDTAGYLQELVDEGKIRHVGVSNYDEQQLAAFDRRRPVETLQPPYHLFRRGIEEKILPYVRENDIGTLVYSPLGSGLLTGTMDSSTTFEDSDWRSQASAFQGEKFEKNLAVIERLKSFAADKGVEVSQLAIAWVLAQEGIDVAIVGARSDRNIERSLAAVDVELSAEDVAEIEKITADGVQVSGASPEGVA</sequence>
<dbReference type="GO" id="GO:0016491">
    <property type="term" value="F:oxidoreductase activity"/>
    <property type="evidence" value="ECO:0007669"/>
    <property type="project" value="UniProtKB-KW"/>
</dbReference>
<dbReference type="GO" id="GO:0005829">
    <property type="term" value="C:cytosol"/>
    <property type="evidence" value="ECO:0007669"/>
    <property type="project" value="TreeGrafter"/>
</dbReference>
<evidence type="ECO:0000259" key="2">
    <source>
        <dbReference type="Pfam" id="PF00248"/>
    </source>
</evidence>
<protein>
    <submittedName>
        <fullName evidence="3">Aryl-alcohol dehydrogenase-like predicted oxidoreductase</fullName>
    </submittedName>
</protein>
<dbReference type="InterPro" id="IPR036812">
    <property type="entry name" value="NAD(P)_OxRdtase_dom_sf"/>
</dbReference>